<gene>
    <name evidence="1" type="ORF">PHYPADRAFT_102102</name>
</gene>
<accession>A9U4S4</accession>
<name>A9U4S4_PHYPA</name>
<evidence type="ECO:0000313" key="1">
    <source>
        <dbReference type="EMBL" id="EDQ49333.1"/>
    </source>
</evidence>
<dbReference type="AlphaFoldDB" id="A9U4S4"/>
<organism>
    <name type="scientific">Physcomitrium patens</name>
    <name type="common">Spreading-leaved earth moss</name>
    <name type="synonym">Physcomitrella patens</name>
    <dbReference type="NCBI Taxonomy" id="3218"/>
    <lineage>
        <taxon>Eukaryota</taxon>
        <taxon>Viridiplantae</taxon>
        <taxon>Streptophyta</taxon>
        <taxon>Embryophyta</taxon>
        <taxon>Bryophyta</taxon>
        <taxon>Bryophytina</taxon>
        <taxon>Bryopsida</taxon>
        <taxon>Funariidae</taxon>
        <taxon>Funariales</taxon>
        <taxon>Funariaceae</taxon>
        <taxon>Physcomitrium</taxon>
    </lineage>
</organism>
<sequence>MVVDVLALEVSSSFVLCSHRAQVFVRKMRTRLSMSNLDQWVAGHDHIQFADRISSARLKGGNHLKRLREIVTQGTVNRKSSGTGTVYTNWKVITRRLNASEQAGKSCNGFSQSAFPTCHKRHEVVAENLEFGLQSTALSLCNMVENWSHHNE</sequence>
<reference evidence="1" key="1">
    <citation type="journal article" date="2008" name="Science">
        <title>The Physcomitrella genome reveals evolutionary insights into the conquest of land by plants.</title>
        <authorList>
            <person name="Rensing S."/>
            <person name="Lang D."/>
            <person name="Zimmer A."/>
            <person name="Terry A."/>
            <person name="Salamov A."/>
            <person name="Shapiro H."/>
            <person name="Nishiyama T."/>
            <person name="Perroud P.-F."/>
            <person name="Lindquist E."/>
            <person name="Kamisugi Y."/>
            <person name="Tanahashi T."/>
            <person name="Sakakibara K."/>
            <person name="Fujita T."/>
            <person name="Oishi K."/>
            <person name="Shin-I T."/>
            <person name="Kuroki Y."/>
            <person name="Toyoda A."/>
            <person name="Suzuki Y."/>
            <person name="Hashimoto A."/>
            <person name="Yamaguchi K."/>
            <person name="Sugano A."/>
            <person name="Kohara Y."/>
            <person name="Fujiyama A."/>
            <person name="Anterola A."/>
            <person name="Aoki S."/>
            <person name="Ashton N."/>
            <person name="Barbazuk W.B."/>
            <person name="Barker E."/>
            <person name="Bennetzen J."/>
            <person name="Bezanilla M."/>
            <person name="Blankenship R."/>
            <person name="Cho S.H."/>
            <person name="Dutcher S."/>
            <person name="Estelle M."/>
            <person name="Fawcett J.A."/>
            <person name="Gundlach H."/>
            <person name="Hanada K."/>
            <person name="Heyl A."/>
            <person name="Hicks K.A."/>
            <person name="Hugh J."/>
            <person name="Lohr M."/>
            <person name="Mayer K."/>
            <person name="Melkozernov A."/>
            <person name="Murata T."/>
            <person name="Nelson D."/>
            <person name="Pils B."/>
            <person name="Prigge M."/>
            <person name="Reiss B."/>
            <person name="Renner T."/>
            <person name="Rombauts S."/>
            <person name="Rushton P."/>
            <person name="Sanderfoot A."/>
            <person name="Schween G."/>
            <person name="Shiu S.-H."/>
            <person name="Stueber K."/>
            <person name="Theodoulou F.L."/>
            <person name="Tu H."/>
            <person name="Van de Peer Y."/>
            <person name="Verrier P.J."/>
            <person name="Waters E."/>
            <person name="Wood A."/>
            <person name="Yang L."/>
            <person name="Cove D."/>
            <person name="Cuming A."/>
            <person name="Hasebe M."/>
            <person name="Lucas S."/>
            <person name="Mishler D.B."/>
            <person name="Reski R."/>
            <person name="Grigoriev I."/>
            <person name="Quatrano R.S."/>
            <person name="Boore J.L."/>
        </authorList>
    </citation>
    <scope>NUCLEOTIDE SEQUENCE [LARGE SCALE GENOMIC DNA]</scope>
</reference>
<proteinExistence type="predicted"/>
<protein>
    <submittedName>
        <fullName evidence="1">Predicted protein</fullName>
    </submittedName>
</protein>
<dbReference type="EMBL" id="DS545403">
    <property type="protein sequence ID" value="EDQ49333.1"/>
    <property type="molecule type" value="Genomic_DNA"/>
</dbReference>